<keyword evidence="9" id="KW-1185">Reference proteome</keyword>
<dbReference type="InterPro" id="IPR009914">
    <property type="entry name" value="DPM2"/>
</dbReference>
<comment type="subcellular location">
    <subcellularLocation>
        <location evidence="1 7">Endoplasmic reticulum membrane</location>
        <topology evidence="1 7">Multi-pass membrane protein</topology>
    </subcellularLocation>
</comment>
<comment type="subunit">
    <text evidence="7">Component of the dolichol-phosphate mannose (DPM) synthase complex.</text>
</comment>
<dbReference type="eggNOG" id="KOG3488">
    <property type="taxonomic scope" value="Eukaryota"/>
</dbReference>
<dbReference type="AlphaFoldDB" id="A0A058Z496"/>
<feature type="transmembrane region" description="Helical" evidence="7">
    <location>
        <begin position="12"/>
        <end position="33"/>
    </location>
</feature>
<evidence type="ECO:0000313" key="8">
    <source>
        <dbReference type="EMBL" id="KCV68748.1"/>
    </source>
</evidence>
<evidence type="ECO:0000256" key="6">
    <source>
        <dbReference type="ARBA" id="ARBA00023136"/>
    </source>
</evidence>
<evidence type="ECO:0000313" key="9">
    <source>
        <dbReference type="Proteomes" id="UP000030693"/>
    </source>
</evidence>
<dbReference type="STRING" id="691883.A0A058Z496"/>
<evidence type="ECO:0000256" key="1">
    <source>
        <dbReference type="ARBA" id="ARBA00004477"/>
    </source>
</evidence>
<dbReference type="PANTHER" id="PTHR15039:SF11">
    <property type="entry name" value="DOLICHOL PHOSPHATE-MANNOSE BIOSYNTHESIS REGULATORY PROTEIN"/>
    <property type="match status" value="1"/>
</dbReference>
<evidence type="ECO:0000256" key="2">
    <source>
        <dbReference type="ARBA" id="ARBA00005478"/>
    </source>
</evidence>
<comment type="function">
    <text evidence="7">Regulatory subunit of the dolichol-phosphate mannose (DPM) synthase complex; essential for the ER localization.</text>
</comment>
<evidence type="ECO:0000256" key="5">
    <source>
        <dbReference type="ARBA" id="ARBA00022989"/>
    </source>
</evidence>
<dbReference type="GO" id="GO:0005789">
    <property type="term" value="C:endoplasmic reticulum membrane"/>
    <property type="evidence" value="ECO:0007669"/>
    <property type="project" value="UniProtKB-SubCell"/>
</dbReference>
<comment type="pathway">
    <text evidence="7">Protein modification; protein glycosylation.</text>
</comment>
<accession>A0A058Z496</accession>
<protein>
    <recommendedName>
        <fullName evidence="7">Dolichol phosphate-mannose biosynthesis regulatory protein</fullName>
    </recommendedName>
</protein>
<reference evidence="8" key="1">
    <citation type="submission" date="2013-04" db="EMBL/GenBank/DDBJ databases">
        <title>The Genome Sequence of Fonticula alba ATCC 38817.</title>
        <authorList>
            <consortium name="The Broad Institute Genomics Platform"/>
            <person name="Russ C."/>
            <person name="Cuomo C."/>
            <person name="Burger G."/>
            <person name="Gray M.W."/>
            <person name="Holland P.W.H."/>
            <person name="King N."/>
            <person name="Lang F.B.F."/>
            <person name="Roger A.J."/>
            <person name="Ruiz-Trillo I."/>
            <person name="Brown M."/>
            <person name="Walker B."/>
            <person name="Young S."/>
            <person name="Zeng Q."/>
            <person name="Gargeya S."/>
            <person name="Fitzgerald M."/>
            <person name="Haas B."/>
            <person name="Abouelleil A."/>
            <person name="Allen A.W."/>
            <person name="Alvarado L."/>
            <person name="Arachchi H.M."/>
            <person name="Berlin A.M."/>
            <person name="Chapman S.B."/>
            <person name="Gainer-Dewar J."/>
            <person name="Goldberg J."/>
            <person name="Griggs A."/>
            <person name="Gujja S."/>
            <person name="Hansen M."/>
            <person name="Howarth C."/>
            <person name="Imamovic A."/>
            <person name="Ireland A."/>
            <person name="Larimer J."/>
            <person name="McCowan C."/>
            <person name="Murphy C."/>
            <person name="Pearson M."/>
            <person name="Poon T.W."/>
            <person name="Priest M."/>
            <person name="Roberts A."/>
            <person name="Saif S."/>
            <person name="Shea T."/>
            <person name="Sisk P."/>
            <person name="Sykes S."/>
            <person name="Wortman J."/>
            <person name="Nusbaum C."/>
            <person name="Birren B."/>
        </authorList>
    </citation>
    <scope>NUCLEOTIDE SEQUENCE [LARGE SCALE GENOMIC DNA]</scope>
    <source>
        <strain evidence="8">ATCC 38817</strain>
    </source>
</reference>
<evidence type="ECO:0000256" key="3">
    <source>
        <dbReference type="ARBA" id="ARBA00022692"/>
    </source>
</evidence>
<sequence>MGVLTDRTVGVTVILVSTLIFLYYTMWVIIMPFVDADQTIHAFFPDRYWAVALPAGLIVLGVSVVLAFLGVMSLKAPARATTAAPGTGIKDD</sequence>
<dbReference type="OrthoDB" id="311279at2759"/>
<organism evidence="8">
    <name type="scientific">Fonticula alba</name>
    <name type="common">Slime mold</name>
    <dbReference type="NCBI Taxonomy" id="691883"/>
    <lineage>
        <taxon>Eukaryota</taxon>
        <taxon>Rotosphaerida</taxon>
        <taxon>Fonticulaceae</taxon>
        <taxon>Fonticula</taxon>
    </lineage>
</organism>
<keyword evidence="5 7" id="KW-1133">Transmembrane helix</keyword>
<evidence type="ECO:0000256" key="4">
    <source>
        <dbReference type="ARBA" id="ARBA00022824"/>
    </source>
</evidence>
<dbReference type="OMA" id="YTLWIIV"/>
<dbReference type="GO" id="GO:0006506">
    <property type="term" value="P:GPI anchor biosynthetic process"/>
    <property type="evidence" value="ECO:0007669"/>
    <property type="project" value="TreeGrafter"/>
</dbReference>
<proteinExistence type="inferred from homology"/>
<keyword evidence="3 7" id="KW-0812">Transmembrane</keyword>
<feature type="transmembrane region" description="Helical" evidence="7">
    <location>
        <begin position="48"/>
        <end position="69"/>
    </location>
</feature>
<evidence type="ECO:0000256" key="7">
    <source>
        <dbReference type="RuleBase" id="RU365084"/>
    </source>
</evidence>
<keyword evidence="6 7" id="KW-0472">Membrane</keyword>
<dbReference type="PANTHER" id="PTHR15039">
    <property type="entry name" value="DOLICHOL PHOSPHATE-MANNOSE BIOSYNTHESIS REGULATORY PROTEIN"/>
    <property type="match status" value="1"/>
</dbReference>
<dbReference type="GO" id="GO:0033185">
    <property type="term" value="C:dolichol-phosphate-mannose synthase complex"/>
    <property type="evidence" value="ECO:0007669"/>
    <property type="project" value="TreeGrafter"/>
</dbReference>
<dbReference type="UniPathway" id="UPA00378"/>
<keyword evidence="4 7" id="KW-0256">Endoplasmic reticulum</keyword>
<dbReference type="EMBL" id="KB932208">
    <property type="protein sequence ID" value="KCV68748.1"/>
    <property type="molecule type" value="Genomic_DNA"/>
</dbReference>
<dbReference type="RefSeq" id="XP_009497180.1">
    <property type="nucleotide sequence ID" value="XM_009498905.1"/>
</dbReference>
<gene>
    <name evidence="8" type="ORF">H696_05034</name>
</gene>
<comment type="similarity">
    <text evidence="2 7">Belongs to the DPM2 family.</text>
</comment>
<name>A0A058Z496_FONAL</name>
<dbReference type="Pfam" id="PF07297">
    <property type="entry name" value="DPM2"/>
    <property type="match status" value="1"/>
</dbReference>
<dbReference type="GeneID" id="20529759"/>
<dbReference type="GO" id="GO:0180047">
    <property type="term" value="P:dolichol phosphate mannose biosynthetic process"/>
    <property type="evidence" value="ECO:0007669"/>
    <property type="project" value="InterPro"/>
</dbReference>
<dbReference type="Proteomes" id="UP000030693">
    <property type="component" value="Unassembled WGS sequence"/>
</dbReference>
<dbReference type="GO" id="GO:0030234">
    <property type="term" value="F:enzyme regulator activity"/>
    <property type="evidence" value="ECO:0007669"/>
    <property type="project" value="UniProtKB-UniRule"/>
</dbReference>